<organism evidence="4 5">
    <name type="scientific">Rubritalea profundi</name>
    <dbReference type="NCBI Taxonomy" id="1658618"/>
    <lineage>
        <taxon>Bacteria</taxon>
        <taxon>Pseudomonadati</taxon>
        <taxon>Verrucomicrobiota</taxon>
        <taxon>Verrucomicrobiia</taxon>
        <taxon>Verrucomicrobiales</taxon>
        <taxon>Rubritaleaceae</taxon>
        <taxon>Rubritalea</taxon>
    </lineage>
</organism>
<dbReference type="SUPFAM" id="SSF51161">
    <property type="entry name" value="Trimeric LpxA-like enzymes"/>
    <property type="match status" value="1"/>
</dbReference>
<protein>
    <recommendedName>
        <fullName evidence="3">Mannose-1-phosphate guanyltransferase C-terminal domain-containing protein</fullName>
    </recommendedName>
</protein>
<dbReference type="InterPro" id="IPR011004">
    <property type="entry name" value="Trimer_LpxA-like_sf"/>
</dbReference>
<dbReference type="PANTHER" id="PTHR43584">
    <property type="entry name" value="NUCLEOTIDYL TRANSFERASE"/>
    <property type="match status" value="1"/>
</dbReference>
<dbReference type="PANTHER" id="PTHR43584:SF8">
    <property type="entry name" value="N-ACETYLMURAMATE ALPHA-1-PHOSPHATE URIDYLYLTRANSFERASE"/>
    <property type="match status" value="1"/>
</dbReference>
<keyword evidence="5" id="KW-1185">Reference proteome</keyword>
<dbReference type="EMBL" id="MQWA01000001">
    <property type="protein sequence ID" value="PQJ27569.1"/>
    <property type="molecule type" value="Genomic_DNA"/>
</dbReference>
<keyword evidence="2" id="KW-0012">Acyltransferase</keyword>
<keyword evidence="1" id="KW-0808">Transferase</keyword>
<evidence type="ECO:0000313" key="5">
    <source>
        <dbReference type="Proteomes" id="UP000239907"/>
    </source>
</evidence>
<dbReference type="RefSeq" id="WP_105042060.1">
    <property type="nucleotide sequence ID" value="NZ_MQWA01000001.1"/>
</dbReference>
<sequence>MQLLKAKNVGNWWPLAEGSVPSDQFVAGQTLQKCQEVFAPANASVYQNSWVSQEDWKLLLAAGFGANLLSRQGEKLAWLDDGSGTSLTASDDSLLLLYPWDLLQVNEQIVGALTESVHIGEVSPAAHIEGIIHVGVGSRILPGVFIEGNAVIGENCKIGPNCYIRGNTAIGDGVHIGQAVEVKNSIVGHGSSVGHLSYVGDSVIGSKVNFGAATVTSNLRHDGKNHRTSVDGALVDTGRRKLGTIVGDHVHTGIHTAIYPGRKLGPYATTRPNESVEKDIFE</sequence>
<dbReference type="Gene3D" id="2.160.10.10">
    <property type="entry name" value="Hexapeptide repeat proteins"/>
    <property type="match status" value="1"/>
</dbReference>
<dbReference type="GO" id="GO:0016779">
    <property type="term" value="F:nucleotidyltransferase activity"/>
    <property type="evidence" value="ECO:0007669"/>
    <property type="project" value="UniProtKB-ARBA"/>
</dbReference>
<dbReference type="OrthoDB" id="9779868at2"/>
<evidence type="ECO:0000256" key="1">
    <source>
        <dbReference type="ARBA" id="ARBA00022679"/>
    </source>
</evidence>
<gene>
    <name evidence="4" type="ORF">BSZ32_03055</name>
</gene>
<comment type="caution">
    <text evidence="4">The sequence shown here is derived from an EMBL/GenBank/DDBJ whole genome shotgun (WGS) entry which is preliminary data.</text>
</comment>
<dbReference type="AlphaFoldDB" id="A0A2S7TXW5"/>
<dbReference type="InterPro" id="IPR050065">
    <property type="entry name" value="GlmU-like"/>
</dbReference>
<evidence type="ECO:0000259" key="3">
    <source>
        <dbReference type="Pfam" id="PF25087"/>
    </source>
</evidence>
<accession>A0A2S7TXW5</accession>
<dbReference type="InterPro" id="IPR056729">
    <property type="entry name" value="GMPPB_C"/>
</dbReference>
<evidence type="ECO:0000313" key="4">
    <source>
        <dbReference type="EMBL" id="PQJ27569.1"/>
    </source>
</evidence>
<dbReference type="Proteomes" id="UP000239907">
    <property type="component" value="Unassembled WGS sequence"/>
</dbReference>
<reference evidence="4 5" key="1">
    <citation type="submission" date="2016-12" db="EMBL/GenBank/DDBJ databases">
        <title>Study of bacterial adaptation to deep sea.</title>
        <authorList>
            <person name="Song J."/>
            <person name="Yoshizawa S."/>
            <person name="Kogure K."/>
        </authorList>
    </citation>
    <scope>NUCLEOTIDE SEQUENCE [LARGE SCALE GENOMIC DNA]</scope>
    <source>
        <strain evidence="4 5">SAORIC-165</strain>
    </source>
</reference>
<dbReference type="GO" id="GO:0016746">
    <property type="term" value="F:acyltransferase activity"/>
    <property type="evidence" value="ECO:0007669"/>
    <property type="project" value="UniProtKB-KW"/>
</dbReference>
<proteinExistence type="predicted"/>
<evidence type="ECO:0000256" key="2">
    <source>
        <dbReference type="ARBA" id="ARBA00023315"/>
    </source>
</evidence>
<dbReference type="CDD" id="cd05636">
    <property type="entry name" value="LbH_G1P_TT_C_like"/>
    <property type="match status" value="1"/>
</dbReference>
<feature type="domain" description="Mannose-1-phosphate guanyltransferase C-terminal" evidence="3">
    <location>
        <begin position="146"/>
        <end position="253"/>
    </location>
</feature>
<name>A0A2S7TXW5_9BACT</name>
<dbReference type="Pfam" id="PF25087">
    <property type="entry name" value="GMPPB_C"/>
    <property type="match status" value="1"/>
</dbReference>